<comment type="caution">
    <text evidence="1">The sequence shown here is derived from an EMBL/GenBank/DDBJ whole genome shotgun (WGS) entry which is preliminary data.</text>
</comment>
<name>A0A4P9VG84_9GAMM</name>
<dbReference type="AlphaFoldDB" id="A0A4P9VG84"/>
<protein>
    <submittedName>
        <fullName evidence="1">Uncharacterized protein</fullName>
    </submittedName>
</protein>
<keyword evidence="2" id="KW-1185">Reference proteome</keyword>
<dbReference type="RefSeq" id="WP_094789868.1">
    <property type="nucleotide sequence ID" value="NZ_JAEVHG010000029.1"/>
</dbReference>
<gene>
    <name evidence="1" type="ORF">B9G39_28580</name>
</gene>
<evidence type="ECO:0000313" key="1">
    <source>
        <dbReference type="EMBL" id="RDH41416.1"/>
    </source>
</evidence>
<sequence>MGREIRKVPIGFKHPKDADGYFEPGAHLEPLWYTSEAEKTCFQIYENVSEGTPVSPVFESKDEMVKWLEVQGNSNDVIEQFLSMEHYPCLVIIDEYS</sequence>
<dbReference type="EMBL" id="NDXW01000009">
    <property type="protein sequence ID" value="RDH41416.1"/>
    <property type="molecule type" value="Genomic_DNA"/>
</dbReference>
<accession>A0A4P9VG84</accession>
<evidence type="ECO:0000313" key="2">
    <source>
        <dbReference type="Proteomes" id="UP000257039"/>
    </source>
</evidence>
<reference evidence="1 2" key="1">
    <citation type="submission" date="2017-04" db="EMBL/GenBank/DDBJ databases">
        <title>Draft genome sequence of Zooshikella ganghwensis VG4 isolated from Red Sea sediments.</title>
        <authorList>
            <person name="Rehman Z."/>
            <person name="Alam I."/>
            <person name="Kamau A."/>
            <person name="Bajic V."/>
            <person name="Leiknes T."/>
        </authorList>
    </citation>
    <scope>NUCLEOTIDE SEQUENCE [LARGE SCALE GENOMIC DNA]</scope>
    <source>
        <strain evidence="1 2">VG4</strain>
    </source>
</reference>
<dbReference type="Proteomes" id="UP000257039">
    <property type="component" value="Unassembled WGS sequence"/>
</dbReference>
<proteinExistence type="predicted"/>
<organism evidence="1 2">
    <name type="scientific">Zooshikella ganghwensis</name>
    <dbReference type="NCBI Taxonomy" id="202772"/>
    <lineage>
        <taxon>Bacteria</taxon>
        <taxon>Pseudomonadati</taxon>
        <taxon>Pseudomonadota</taxon>
        <taxon>Gammaproteobacteria</taxon>
        <taxon>Oceanospirillales</taxon>
        <taxon>Zooshikellaceae</taxon>
        <taxon>Zooshikella</taxon>
    </lineage>
</organism>